<gene>
    <name evidence="1" type="ORF">NIES2135_12280</name>
</gene>
<evidence type="ECO:0000313" key="1">
    <source>
        <dbReference type="EMBL" id="BAY54411.1"/>
    </source>
</evidence>
<reference evidence="1 2" key="1">
    <citation type="submission" date="2017-06" db="EMBL/GenBank/DDBJ databases">
        <title>Genome sequencing of cyanobaciteial culture collection at National Institute for Environmental Studies (NIES).</title>
        <authorList>
            <person name="Hirose Y."/>
            <person name="Shimura Y."/>
            <person name="Fujisawa T."/>
            <person name="Nakamura Y."/>
            <person name="Kawachi M."/>
        </authorList>
    </citation>
    <scope>NUCLEOTIDE SEQUENCE [LARGE SCALE GENOMIC DNA]</scope>
    <source>
        <strain evidence="1 2">NIES-2135</strain>
    </source>
</reference>
<dbReference type="Proteomes" id="UP000217895">
    <property type="component" value="Chromosome"/>
</dbReference>
<dbReference type="EMBL" id="AP018203">
    <property type="protein sequence ID" value="BAY54411.1"/>
    <property type="molecule type" value="Genomic_DNA"/>
</dbReference>
<sequence>MVEGVVGTVVSGVVEGIVGTVVSGVVVDSGVVEGVLGVIGALVGEAGVVDESGAGVVVSGVEGVVVAPGVEGIEVGLTGVVAGVADSAGFSTVGSVGLLSDGFSVVGIVGMEVGVDAGVIVEGAEVGITGVEPGLAGVVLIDGIEGISGFAIGVIEGVLVWFTVGVADSVLEGFFTDSAIVGTAYPAKTAAAIPKAAICFRLLTLDLRNLLEGLNLLSYSGRTWMIHTADI</sequence>
<dbReference type="AlphaFoldDB" id="A0A1Z4JCE2"/>
<name>A0A1Z4JCE2_LEPBY</name>
<organism evidence="1 2">
    <name type="scientific">Leptolyngbya boryana NIES-2135</name>
    <dbReference type="NCBI Taxonomy" id="1973484"/>
    <lineage>
        <taxon>Bacteria</taxon>
        <taxon>Bacillati</taxon>
        <taxon>Cyanobacteriota</taxon>
        <taxon>Cyanophyceae</taxon>
        <taxon>Leptolyngbyales</taxon>
        <taxon>Leptolyngbyaceae</taxon>
        <taxon>Leptolyngbya group</taxon>
        <taxon>Leptolyngbya</taxon>
    </lineage>
</organism>
<keyword evidence="2" id="KW-1185">Reference proteome</keyword>
<protein>
    <submittedName>
        <fullName evidence="1">Uncharacterized protein</fullName>
    </submittedName>
</protein>
<accession>A0A1Z4JCE2</accession>
<evidence type="ECO:0000313" key="2">
    <source>
        <dbReference type="Proteomes" id="UP000217895"/>
    </source>
</evidence>
<proteinExistence type="predicted"/>